<feature type="repeat" description="ANK" evidence="6">
    <location>
        <begin position="167"/>
        <end position="194"/>
    </location>
</feature>
<dbReference type="AlphaFoldDB" id="A0A427B5E7"/>
<keyword evidence="2" id="KW-0631">Potassium channel</keyword>
<dbReference type="Pfam" id="PF12796">
    <property type="entry name" value="Ank_2"/>
    <property type="match status" value="1"/>
</dbReference>
<dbReference type="SMART" id="SM00248">
    <property type="entry name" value="ANK"/>
    <property type="match status" value="4"/>
</dbReference>
<dbReference type="Gene3D" id="1.25.40.20">
    <property type="entry name" value="Ankyrin repeat-containing domain"/>
    <property type="match status" value="1"/>
</dbReference>
<dbReference type="EMBL" id="AMZH03000445">
    <property type="protein sequence ID" value="RRT83702.1"/>
    <property type="molecule type" value="Genomic_DNA"/>
</dbReference>
<dbReference type="PROSITE" id="PS50297">
    <property type="entry name" value="ANK_REP_REGION"/>
    <property type="match status" value="1"/>
</dbReference>
<keyword evidence="5" id="KW-0407">Ion channel</keyword>
<organism evidence="7 8">
    <name type="scientific">Ensete ventricosum</name>
    <name type="common">Abyssinian banana</name>
    <name type="synonym">Musa ensete</name>
    <dbReference type="NCBI Taxonomy" id="4639"/>
    <lineage>
        <taxon>Eukaryota</taxon>
        <taxon>Viridiplantae</taxon>
        <taxon>Streptophyta</taxon>
        <taxon>Embryophyta</taxon>
        <taxon>Tracheophyta</taxon>
        <taxon>Spermatophyta</taxon>
        <taxon>Magnoliopsida</taxon>
        <taxon>Liliopsida</taxon>
        <taxon>Zingiberales</taxon>
        <taxon>Musaceae</taxon>
        <taxon>Ensete</taxon>
    </lineage>
</organism>
<dbReference type="GO" id="GO:0034702">
    <property type="term" value="C:monoatomic ion channel complex"/>
    <property type="evidence" value="ECO:0007669"/>
    <property type="project" value="UniProtKB-KW"/>
</dbReference>
<dbReference type="InterPro" id="IPR036770">
    <property type="entry name" value="Ankyrin_rpt-contain_sf"/>
</dbReference>
<keyword evidence="1" id="KW-0633">Potassium transport</keyword>
<dbReference type="SUPFAM" id="SSF48403">
    <property type="entry name" value="Ankyrin repeat"/>
    <property type="match status" value="1"/>
</dbReference>
<comment type="caution">
    <text evidence="7">The sequence shown here is derived from an EMBL/GenBank/DDBJ whole genome shotgun (WGS) entry which is preliminary data.</text>
</comment>
<dbReference type="InterPro" id="IPR045319">
    <property type="entry name" value="KAT/AKT"/>
</dbReference>
<evidence type="ECO:0000256" key="1">
    <source>
        <dbReference type="ARBA" id="ARBA00022538"/>
    </source>
</evidence>
<evidence type="ECO:0000256" key="3">
    <source>
        <dbReference type="ARBA" id="ARBA00022882"/>
    </source>
</evidence>
<dbReference type="PANTHER" id="PTHR45743:SF3">
    <property type="entry name" value="POTASSIUM CHANNEL SKOR"/>
    <property type="match status" value="1"/>
</dbReference>
<name>A0A427B5E7_ENSVE</name>
<accession>A0A427B5E7</accession>
<dbReference type="PANTHER" id="PTHR45743">
    <property type="entry name" value="POTASSIUM CHANNEL AKT1"/>
    <property type="match status" value="1"/>
</dbReference>
<gene>
    <name evidence="7" type="ORF">B296_00016643</name>
</gene>
<evidence type="ECO:0000313" key="8">
    <source>
        <dbReference type="Proteomes" id="UP000287651"/>
    </source>
</evidence>
<evidence type="ECO:0000256" key="6">
    <source>
        <dbReference type="PROSITE-ProRule" id="PRU00023"/>
    </source>
</evidence>
<protein>
    <submittedName>
        <fullName evidence="7">Uncharacterized protein</fullName>
    </submittedName>
</protein>
<dbReference type="PROSITE" id="PS50088">
    <property type="entry name" value="ANK_REPEAT"/>
    <property type="match status" value="2"/>
</dbReference>
<evidence type="ECO:0000256" key="4">
    <source>
        <dbReference type="ARBA" id="ARBA00022958"/>
    </source>
</evidence>
<feature type="repeat" description="ANK" evidence="6">
    <location>
        <begin position="94"/>
        <end position="120"/>
    </location>
</feature>
<evidence type="ECO:0000256" key="5">
    <source>
        <dbReference type="ARBA" id="ARBA00023303"/>
    </source>
</evidence>
<dbReference type="Gene3D" id="1.10.287.630">
    <property type="entry name" value="Helix hairpin bin"/>
    <property type="match status" value="1"/>
</dbReference>
<evidence type="ECO:0000313" key="7">
    <source>
        <dbReference type="EMBL" id="RRT83702.1"/>
    </source>
</evidence>
<dbReference type="InterPro" id="IPR002110">
    <property type="entry name" value="Ankyrin_rpt"/>
</dbReference>
<keyword evidence="3" id="KW-0851">Voltage-gated channel</keyword>
<keyword evidence="3" id="KW-0406">Ion transport</keyword>
<reference evidence="7 8" key="1">
    <citation type="journal article" date="2014" name="Agronomy (Basel)">
        <title>A Draft Genome Sequence for Ensete ventricosum, the Drought-Tolerant Tree Against Hunger.</title>
        <authorList>
            <person name="Harrison J."/>
            <person name="Moore K.A."/>
            <person name="Paszkiewicz K."/>
            <person name="Jones T."/>
            <person name="Grant M."/>
            <person name="Ambacheew D."/>
            <person name="Muzemil S."/>
            <person name="Studholme D.J."/>
        </authorList>
    </citation>
    <scope>NUCLEOTIDE SEQUENCE [LARGE SCALE GENOMIC DNA]</scope>
</reference>
<evidence type="ECO:0000256" key="2">
    <source>
        <dbReference type="ARBA" id="ARBA00022826"/>
    </source>
</evidence>
<dbReference type="GO" id="GO:0005249">
    <property type="term" value="F:voltage-gated potassium channel activity"/>
    <property type="evidence" value="ECO:0007669"/>
    <property type="project" value="InterPro"/>
</dbReference>
<keyword evidence="4" id="KW-0630">Potassium</keyword>
<sequence length="243" mass="27514">MTALIVKGSKTERYRDKMKDLIKYMNKNRLGKDIRDQIKRHVRLQYENIYNEALVLQDIPASIRAKVLSVLQMMHRAIESFRMNDLTQTISCQHLAASRGHEDITLFLIQEGVDVNLSGTFFELFKGARLNIGEPGSHLCTAVARGDSDFIRRVLKYGIDPNSKDYDQRTPLHIAAAEGLYSVAKMLIEAGAKLLNYRWGTTPLDEAVKSGSRSMMELLENAKSDELSMLRECAQEIKGIYAS</sequence>
<proteinExistence type="predicted"/>
<keyword evidence="6" id="KW-0040">ANK repeat</keyword>
<dbReference type="Proteomes" id="UP000287651">
    <property type="component" value="Unassembled WGS sequence"/>
</dbReference>
<keyword evidence="3" id="KW-0813">Transport</keyword>